<keyword evidence="5" id="KW-1185">Reference proteome</keyword>
<dbReference type="OrthoDB" id="5567186at2"/>
<reference evidence="4 5" key="1">
    <citation type="journal article" date="2015" name="Environ. Microbiol.">
        <title>Methane oxidation coupled to nitrate reduction under hypoxia by the Gammaproteobacterium Methylomonas denitrificans, sp. nov. type strain FJG1.</title>
        <authorList>
            <person name="Kits K.D."/>
            <person name="Klotz M.G."/>
            <person name="Stein L.Y."/>
        </authorList>
    </citation>
    <scope>NUCLEOTIDE SEQUENCE [LARGE SCALE GENOMIC DNA]</scope>
    <source>
        <strain evidence="4 5">FJG1</strain>
    </source>
</reference>
<evidence type="ECO:0000313" key="4">
    <source>
        <dbReference type="EMBL" id="AMK74921.1"/>
    </source>
</evidence>
<proteinExistence type="predicted"/>
<keyword evidence="2" id="KW-1133">Transmembrane helix</keyword>
<protein>
    <recommendedName>
        <fullName evidence="6">PEP-CTERM sorting domain-containing protein</fullName>
    </recommendedName>
</protein>
<evidence type="ECO:0000256" key="3">
    <source>
        <dbReference type="SAM" id="SignalP"/>
    </source>
</evidence>
<evidence type="ECO:0000256" key="2">
    <source>
        <dbReference type="SAM" id="Phobius"/>
    </source>
</evidence>
<gene>
    <name evidence="4" type="ORF">JT25_000210</name>
</gene>
<dbReference type="AlphaFoldDB" id="A0A140E3E7"/>
<evidence type="ECO:0000313" key="5">
    <source>
        <dbReference type="Proteomes" id="UP000030512"/>
    </source>
</evidence>
<feature type="compositionally biased region" description="Polar residues" evidence="1">
    <location>
        <begin position="70"/>
        <end position="87"/>
    </location>
</feature>
<feature type="signal peptide" evidence="3">
    <location>
        <begin position="1"/>
        <end position="27"/>
    </location>
</feature>
<dbReference type="RefSeq" id="WP_036274738.1">
    <property type="nucleotide sequence ID" value="NZ_CP014476.1"/>
</dbReference>
<sequence length="333" mass="34243">MLKTKLSQAIAFAVTGVTITAVSTSDAAAAATVSYNAFNHDRSAPNALVSGGNGTDGWMRTGTNACGSAGSTCGNGPTTSNNPTKVTSGGAGNVAVPWVGNDARTDANFNYTGTQTLNWTAVIGAGETAVVSRLDSNTRYGGTVLADGTTFNYADIDTAKGAWHDGASDGWKHDTDIGLFKSNVTQTVTLSISSLLGNGTLNETPDYGFTVFEGKNTGTANYSHHGAWHSIDPASAQAVGNNATQITDPNPFGGSGLTALILDDVIGNSATFTAEAGKIYTIMLGGFQGGDWIETRNDYQLTIAAVPVPGAVWLFGSALTGFIGLQRHKRSLA</sequence>
<keyword evidence="2" id="KW-0472">Membrane</keyword>
<organism evidence="4 5">
    <name type="scientific">Methylomonas denitrificans</name>
    <dbReference type="NCBI Taxonomy" id="1538553"/>
    <lineage>
        <taxon>Bacteria</taxon>
        <taxon>Pseudomonadati</taxon>
        <taxon>Pseudomonadota</taxon>
        <taxon>Gammaproteobacteria</taxon>
        <taxon>Methylococcales</taxon>
        <taxon>Methylococcaceae</taxon>
        <taxon>Methylomonas</taxon>
    </lineage>
</organism>
<accession>A0A140E3E7</accession>
<feature type="region of interest" description="Disordered" evidence="1">
    <location>
        <begin position="70"/>
        <end position="89"/>
    </location>
</feature>
<dbReference type="EMBL" id="CP014476">
    <property type="protein sequence ID" value="AMK74921.1"/>
    <property type="molecule type" value="Genomic_DNA"/>
</dbReference>
<feature type="transmembrane region" description="Helical" evidence="2">
    <location>
        <begin position="303"/>
        <end position="325"/>
    </location>
</feature>
<evidence type="ECO:0008006" key="6">
    <source>
        <dbReference type="Google" id="ProtNLM"/>
    </source>
</evidence>
<dbReference type="Proteomes" id="UP000030512">
    <property type="component" value="Chromosome"/>
</dbReference>
<dbReference type="KEGG" id="mdn:JT25_000210"/>
<keyword evidence="3" id="KW-0732">Signal</keyword>
<feature type="chain" id="PRO_5007807351" description="PEP-CTERM sorting domain-containing protein" evidence="3">
    <location>
        <begin position="28"/>
        <end position="333"/>
    </location>
</feature>
<keyword evidence="2" id="KW-0812">Transmembrane</keyword>
<evidence type="ECO:0000256" key="1">
    <source>
        <dbReference type="SAM" id="MobiDB-lite"/>
    </source>
</evidence>
<name>A0A140E3E7_9GAMM</name>